<organism evidence="2 3">
    <name type="scientific">Tetraodon nigroviridis</name>
    <name type="common">Spotted green pufferfish</name>
    <name type="synonym">Chelonodon nigroviridis</name>
    <dbReference type="NCBI Taxonomy" id="99883"/>
    <lineage>
        <taxon>Eukaryota</taxon>
        <taxon>Metazoa</taxon>
        <taxon>Chordata</taxon>
        <taxon>Craniata</taxon>
        <taxon>Vertebrata</taxon>
        <taxon>Euteleostomi</taxon>
        <taxon>Actinopterygii</taxon>
        <taxon>Neopterygii</taxon>
        <taxon>Teleostei</taxon>
        <taxon>Neoteleostei</taxon>
        <taxon>Acanthomorphata</taxon>
        <taxon>Eupercaria</taxon>
        <taxon>Tetraodontiformes</taxon>
        <taxon>Tetradontoidea</taxon>
        <taxon>Tetraodontidae</taxon>
        <taxon>Tetraodon</taxon>
    </lineage>
</organism>
<dbReference type="Ensembl" id="ENSTNIT00000011857.1">
    <property type="protein sequence ID" value="ENSTNIP00000011669.1"/>
    <property type="gene ID" value="ENSTNIG00000008818.1"/>
</dbReference>
<feature type="region of interest" description="Disordered" evidence="1">
    <location>
        <begin position="1"/>
        <end position="109"/>
    </location>
</feature>
<dbReference type="Proteomes" id="UP000007303">
    <property type="component" value="Unassembled WGS sequence"/>
</dbReference>
<proteinExistence type="predicted"/>
<dbReference type="HOGENOM" id="CLU_1069450_0_0_1"/>
<feature type="region of interest" description="Disordered" evidence="1">
    <location>
        <begin position="175"/>
        <end position="199"/>
    </location>
</feature>
<feature type="compositionally biased region" description="Polar residues" evidence="1">
    <location>
        <begin position="22"/>
        <end position="43"/>
    </location>
</feature>
<dbReference type="STRING" id="99883.ENSTNIP00000011669"/>
<reference evidence="2" key="2">
    <citation type="submission" date="2025-08" db="UniProtKB">
        <authorList>
            <consortium name="Ensembl"/>
        </authorList>
    </citation>
    <scope>IDENTIFICATION</scope>
</reference>
<evidence type="ECO:0000313" key="2">
    <source>
        <dbReference type="Ensembl" id="ENSTNIP00000011669.1"/>
    </source>
</evidence>
<feature type="compositionally biased region" description="Basic and acidic residues" evidence="1">
    <location>
        <begin position="96"/>
        <end position="109"/>
    </location>
</feature>
<reference evidence="2" key="3">
    <citation type="submission" date="2025-09" db="UniProtKB">
        <authorList>
            <consortium name="Ensembl"/>
        </authorList>
    </citation>
    <scope>IDENTIFICATION</scope>
</reference>
<name>H3CTT5_TETNG</name>
<keyword evidence="3" id="KW-1185">Reference proteome</keyword>
<evidence type="ECO:0000256" key="1">
    <source>
        <dbReference type="SAM" id="MobiDB-lite"/>
    </source>
</evidence>
<dbReference type="GeneTree" id="ENSGT00690000103139"/>
<dbReference type="AlphaFoldDB" id="H3CTT5"/>
<accession>H3CTT5</accession>
<sequence>MFNWVVKVVPQPPGVEEDKNPADSSKSKGSSIPVNSSEDSQSPPGVLGWLPNGFVNALPKPSGPPQTSSDGEDGDGAGVMQWVTQGLTKVLPQPDGKYKETEEKQEEHTEVYDLATMPDYDPLPHIPVVEMVSDDEGSETDSLGSQFPPKVVSWIKQMVPQPVLVAPAAVVVEPAKKTSTRSSLDKIASPPPESLSGISLDTESKVSGVVSWFVSGLGLKLPQPPVSEETEVTFILFQGGRPCEPLEQQEEAGRPSDSDS</sequence>
<evidence type="ECO:0000313" key="3">
    <source>
        <dbReference type="Proteomes" id="UP000007303"/>
    </source>
</evidence>
<dbReference type="OMA" id="ATMPDYD"/>
<protein>
    <submittedName>
        <fullName evidence="2">Uncharacterized protein</fullName>
    </submittedName>
</protein>
<reference evidence="3" key="1">
    <citation type="journal article" date="2004" name="Nature">
        <title>Genome duplication in the teleost fish Tetraodon nigroviridis reveals the early vertebrate proto-karyotype.</title>
        <authorList>
            <person name="Jaillon O."/>
            <person name="Aury J.-M."/>
            <person name="Brunet F."/>
            <person name="Petit J.-L."/>
            <person name="Stange-Thomann N."/>
            <person name="Mauceli E."/>
            <person name="Bouneau L."/>
            <person name="Fischer C."/>
            <person name="Ozouf-Costaz C."/>
            <person name="Bernot A."/>
            <person name="Nicaud S."/>
            <person name="Jaffe D."/>
            <person name="Fisher S."/>
            <person name="Lutfalla G."/>
            <person name="Dossat C."/>
            <person name="Segurens B."/>
            <person name="Dasilva C."/>
            <person name="Salanoubat M."/>
            <person name="Levy M."/>
            <person name="Boudet N."/>
            <person name="Castellano S."/>
            <person name="Anthouard V."/>
            <person name="Jubin C."/>
            <person name="Castelli V."/>
            <person name="Katinka M."/>
            <person name="Vacherie B."/>
            <person name="Biemont C."/>
            <person name="Skalli Z."/>
            <person name="Cattolico L."/>
            <person name="Poulain J."/>
            <person name="De Berardinis V."/>
            <person name="Cruaud C."/>
            <person name="Duprat S."/>
            <person name="Brottier P."/>
            <person name="Coutanceau J.-P."/>
            <person name="Gouzy J."/>
            <person name="Parra G."/>
            <person name="Lardier G."/>
            <person name="Chapple C."/>
            <person name="McKernan K.J."/>
            <person name="McEwan P."/>
            <person name="Bosak S."/>
            <person name="Kellis M."/>
            <person name="Volff J.-N."/>
            <person name="Guigo R."/>
            <person name="Zody M.C."/>
            <person name="Mesirov J."/>
            <person name="Lindblad-Toh K."/>
            <person name="Birren B."/>
            <person name="Nusbaum C."/>
            <person name="Kahn D."/>
            <person name="Robinson-Rechavi M."/>
            <person name="Laudet V."/>
            <person name="Schachter V."/>
            <person name="Quetier F."/>
            <person name="Saurin W."/>
            <person name="Scarpelli C."/>
            <person name="Wincker P."/>
            <person name="Lander E.S."/>
            <person name="Weissenbach J."/>
            <person name="Roest Crollius H."/>
        </authorList>
    </citation>
    <scope>NUCLEOTIDE SEQUENCE [LARGE SCALE GENOMIC DNA]</scope>
</reference>
<dbReference type="InParanoid" id="H3CTT5"/>